<evidence type="ECO:0000313" key="2">
    <source>
        <dbReference type="Proteomes" id="UP000031014"/>
    </source>
</evidence>
<dbReference type="EMBL" id="BASE01000113">
    <property type="protein sequence ID" value="GAM16247.1"/>
    <property type="molecule type" value="Genomic_DNA"/>
</dbReference>
<dbReference type="STRING" id="1321606.SAMD00020551_4435"/>
<name>A0A0A8XB37_MESS1</name>
<keyword evidence="2" id="KW-1185">Reference proteome</keyword>
<proteinExistence type="predicted"/>
<accession>A0A0A8XB37</accession>
<organism evidence="1 2">
    <name type="scientific">Mesobacillus selenatarsenatis (strain DSM 18680 / JCM 14380 / FERM P-15431 / SF-1)</name>
    <dbReference type="NCBI Taxonomy" id="1321606"/>
    <lineage>
        <taxon>Bacteria</taxon>
        <taxon>Bacillati</taxon>
        <taxon>Bacillota</taxon>
        <taxon>Bacilli</taxon>
        <taxon>Bacillales</taxon>
        <taxon>Bacillaceae</taxon>
        <taxon>Mesobacillus</taxon>
    </lineage>
</organism>
<dbReference type="AlphaFoldDB" id="A0A0A8XB37"/>
<evidence type="ECO:0000313" key="1">
    <source>
        <dbReference type="EMBL" id="GAM16247.1"/>
    </source>
</evidence>
<sequence>MMKYSTIFGLNSTGLYEVYLSTFLNRPLKEIIPKSFLKLCAHITDNRNEFLRIHDLVVFFNEEKFDGWLVGNTKHPNSFDLILYVPEEYWPDFRYDREEIMDYLFLKGYIEMDGPTSINAIEMPLEFEVFDLPLKDIHQFIVAEEFYFLAEELARTLKDKTV</sequence>
<gene>
    <name evidence="1" type="ORF">SAMD00020551_4435</name>
</gene>
<protein>
    <submittedName>
        <fullName evidence="1">Uncharacterized protein</fullName>
    </submittedName>
</protein>
<reference evidence="1 2" key="1">
    <citation type="submission" date="2013-06" db="EMBL/GenBank/DDBJ databases">
        <title>Whole genome shotgun sequence of Bacillus selenatarsenatis SF-1.</title>
        <authorList>
            <person name="Kuroda M."/>
            <person name="Sei K."/>
            <person name="Yamashita M."/>
            <person name="Ike M."/>
        </authorList>
    </citation>
    <scope>NUCLEOTIDE SEQUENCE [LARGE SCALE GENOMIC DNA]</scope>
    <source>
        <strain evidence="1 2">SF-1</strain>
    </source>
</reference>
<dbReference type="Proteomes" id="UP000031014">
    <property type="component" value="Unassembled WGS sequence"/>
</dbReference>
<comment type="caution">
    <text evidence="1">The sequence shown here is derived from an EMBL/GenBank/DDBJ whole genome shotgun (WGS) entry which is preliminary data.</text>
</comment>